<gene>
    <name evidence="3" type="ORF">FRACYDRAFT_271241</name>
</gene>
<dbReference type="GO" id="GO:0005794">
    <property type="term" value="C:Golgi apparatus"/>
    <property type="evidence" value="ECO:0007669"/>
    <property type="project" value="InterPro"/>
</dbReference>
<proteinExistence type="predicted"/>
<accession>A0A1E7EWM6</accession>
<keyword evidence="2" id="KW-0472">Membrane</keyword>
<dbReference type="GO" id="GO:0016192">
    <property type="term" value="P:vesicle-mediated transport"/>
    <property type="evidence" value="ECO:0007669"/>
    <property type="project" value="InterPro"/>
</dbReference>
<keyword evidence="4" id="KW-1185">Reference proteome</keyword>
<dbReference type="AlphaFoldDB" id="A0A1E7EWM6"/>
<feature type="transmembrane region" description="Helical" evidence="2">
    <location>
        <begin position="195"/>
        <end position="217"/>
    </location>
</feature>
<protein>
    <submittedName>
        <fullName evidence="3">Uncharacterized protein</fullName>
    </submittedName>
</protein>
<keyword evidence="2" id="KW-0812">Transmembrane</keyword>
<keyword evidence="2" id="KW-1133">Transmembrane helix</keyword>
<name>A0A1E7EWM6_9STRA</name>
<sequence>MMNSANDTSDEFGDNPFRSDGGGSGGGLVDVFAPVPDPMQQQQQQQQFQEESPPVWTQQQQQQQPPPMMQHQQQQFQPQQQQQQQFLPLPPVNPNMPAGLMAPLPQQQQQPGGLMMAQQAQQQPAMEAPTSWWGKFVMCLTVDAYKVYFDIDADDIVKRIRGVFLHFYKPEFFRNNVMGAMKTGELKGPDLYGPFWITMSLIFFIGVSFLCVLFGLFECFELQVHALRILPII</sequence>
<evidence type="ECO:0000313" key="4">
    <source>
        <dbReference type="Proteomes" id="UP000095751"/>
    </source>
</evidence>
<dbReference type="OrthoDB" id="10256463at2759"/>
<evidence type="ECO:0000256" key="2">
    <source>
        <dbReference type="SAM" id="Phobius"/>
    </source>
</evidence>
<reference evidence="3 4" key="1">
    <citation type="submission" date="2016-09" db="EMBL/GenBank/DDBJ databases">
        <title>Extensive genetic diversity and differential bi-allelic expression allows diatom success in the polar Southern Ocean.</title>
        <authorList>
            <consortium name="DOE Joint Genome Institute"/>
            <person name="Mock T."/>
            <person name="Otillar R.P."/>
            <person name="Strauss J."/>
            <person name="Dupont C."/>
            <person name="Frickenhaus S."/>
            <person name="Maumus F."/>
            <person name="Mcmullan M."/>
            <person name="Sanges R."/>
            <person name="Schmutz J."/>
            <person name="Toseland A."/>
            <person name="Valas R."/>
            <person name="Veluchamy A."/>
            <person name="Ward B.J."/>
            <person name="Allen A."/>
            <person name="Barry K."/>
            <person name="Falciatore A."/>
            <person name="Ferrante M."/>
            <person name="Fortunato A.E."/>
            <person name="Gloeckner G."/>
            <person name="Gruber A."/>
            <person name="Hipkin R."/>
            <person name="Janech M."/>
            <person name="Kroth P."/>
            <person name="Leese F."/>
            <person name="Lindquist E."/>
            <person name="Lyon B.R."/>
            <person name="Martin J."/>
            <person name="Mayer C."/>
            <person name="Parker M."/>
            <person name="Quesneville H."/>
            <person name="Raymond J."/>
            <person name="Uhlig C."/>
            <person name="Valentin K.U."/>
            <person name="Worden A.Z."/>
            <person name="Armbrust E.V."/>
            <person name="Bowler C."/>
            <person name="Green B."/>
            <person name="Moulton V."/>
            <person name="Van Oosterhout C."/>
            <person name="Grigoriev I."/>
        </authorList>
    </citation>
    <scope>NUCLEOTIDE SEQUENCE [LARGE SCALE GENOMIC DNA]</scope>
    <source>
        <strain evidence="3 4">CCMP1102</strain>
    </source>
</reference>
<feature type="compositionally biased region" description="Low complexity" evidence="1">
    <location>
        <begin position="97"/>
        <end position="121"/>
    </location>
</feature>
<dbReference type="EMBL" id="KV784373">
    <property type="protein sequence ID" value="OEU10239.1"/>
    <property type="molecule type" value="Genomic_DNA"/>
</dbReference>
<feature type="region of interest" description="Disordered" evidence="1">
    <location>
        <begin position="1"/>
        <end position="121"/>
    </location>
</feature>
<organism evidence="3 4">
    <name type="scientific">Fragilariopsis cylindrus CCMP1102</name>
    <dbReference type="NCBI Taxonomy" id="635003"/>
    <lineage>
        <taxon>Eukaryota</taxon>
        <taxon>Sar</taxon>
        <taxon>Stramenopiles</taxon>
        <taxon>Ochrophyta</taxon>
        <taxon>Bacillariophyta</taxon>
        <taxon>Bacillariophyceae</taxon>
        <taxon>Bacillariophycidae</taxon>
        <taxon>Bacillariales</taxon>
        <taxon>Bacillariaceae</taxon>
        <taxon>Fragilariopsis</taxon>
    </lineage>
</organism>
<feature type="compositionally biased region" description="Low complexity" evidence="1">
    <location>
        <begin position="58"/>
        <end position="87"/>
    </location>
</feature>
<evidence type="ECO:0000313" key="3">
    <source>
        <dbReference type="EMBL" id="OEU10239.1"/>
    </source>
</evidence>
<dbReference type="InterPro" id="IPR039765">
    <property type="entry name" value="Yip5/YIPF1/YIPF2"/>
</dbReference>
<dbReference type="PANTHER" id="PTHR12822">
    <property type="entry name" value="PROTEIN YIPF"/>
    <property type="match status" value="1"/>
</dbReference>
<feature type="compositionally biased region" description="Low complexity" evidence="1">
    <location>
        <begin position="40"/>
        <end position="49"/>
    </location>
</feature>
<dbReference type="GO" id="GO:0031267">
    <property type="term" value="F:small GTPase binding"/>
    <property type="evidence" value="ECO:0007669"/>
    <property type="project" value="InterPro"/>
</dbReference>
<dbReference type="InParanoid" id="A0A1E7EWM6"/>
<evidence type="ECO:0000256" key="1">
    <source>
        <dbReference type="SAM" id="MobiDB-lite"/>
    </source>
</evidence>
<dbReference type="PANTHER" id="PTHR12822:SF2">
    <property type="entry name" value="PROTEIN YIPF"/>
    <property type="match status" value="1"/>
</dbReference>
<dbReference type="Proteomes" id="UP000095751">
    <property type="component" value="Unassembled WGS sequence"/>
</dbReference>
<dbReference type="KEGG" id="fcy:FRACYDRAFT_271241"/>